<dbReference type="PROSITE" id="PS00455">
    <property type="entry name" value="AMP_BINDING"/>
    <property type="match status" value="1"/>
</dbReference>
<dbReference type="AlphaFoldDB" id="A0A2Z4RGA4"/>
<dbReference type="GO" id="GO:0006631">
    <property type="term" value="P:fatty acid metabolic process"/>
    <property type="evidence" value="ECO:0007669"/>
    <property type="project" value="TreeGrafter"/>
</dbReference>
<evidence type="ECO:0000313" key="6">
    <source>
        <dbReference type="Proteomes" id="UP000250299"/>
    </source>
</evidence>
<feature type="domain" description="AMP-dependent synthetase/ligase" evidence="3">
    <location>
        <begin position="13"/>
        <end position="370"/>
    </location>
</feature>
<dbReference type="Gene3D" id="3.40.50.12780">
    <property type="entry name" value="N-terminal domain of ligase-like"/>
    <property type="match status" value="1"/>
</dbReference>
<evidence type="ECO:0000313" key="5">
    <source>
        <dbReference type="EMBL" id="AWY40062.1"/>
    </source>
</evidence>
<dbReference type="PANTHER" id="PTHR43201">
    <property type="entry name" value="ACYL-COA SYNTHETASE"/>
    <property type="match status" value="1"/>
</dbReference>
<protein>
    <submittedName>
        <fullName evidence="5">Cyclohexanecarboxylate-CoA ligase</fullName>
    </submittedName>
</protein>
<dbReference type="EMBL" id="CP029693">
    <property type="protein sequence ID" value="AWY40062.1"/>
    <property type="molecule type" value="Genomic_DNA"/>
</dbReference>
<dbReference type="Proteomes" id="UP000250299">
    <property type="component" value="Chromosome"/>
</dbReference>
<sequence length="511" mass="56074">MTLLHAPTLWQLLERRAELTPQAPMLIDGRKHLHMTFAQVLDIAERLAAGFYELGISAGSRVTWMLPTGLPAVMTALALARLGALQNPIISLYGEREVHGVLEGNRSEFLLVPGDGERDFAAMAERLCQQLERPPQVIVMGNHLPRGRASRLPPPPSDGQAVRWVYYTSGTTSQPKGACHTDESLMIGGRNLARSMSVSAADVGSVAFPYAHIGGAMYTTMLLASGMSAVLLDRFQAEEAAEIYRRYAVTLAGGSTAHYQLLLAEQRRNAQTPLLPGMRVLCGGGAPKPPELYYQVRDEIGCGLIHNYGMTEVPLICAGFESDTDEQLANADGIPMQDIELRIIRSDGILAGEGESGEVRVRGKAVFKGYTDPALNVVSFDDDGFFRTGDLGMRRADGRIVLTGRLKDVIIRKGENISAKEIEDLLFTHPKVAAVAVIGLPDELRGERVCAVVELKPGVAALQFEEMVDFFMRAQVMRQKIPEQLEIVEQLPRNQTLNKILKHVLREQYAH</sequence>
<proteinExistence type="inferred from homology"/>
<dbReference type="RefSeq" id="WP_110963824.1">
    <property type="nucleotide sequence ID" value="NZ_CP029693.1"/>
</dbReference>
<evidence type="ECO:0000256" key="2">
    <source>
        <dbReference type="ARBA" id="ARBA00022598"/>
    </source>
</evidence>
<reference evidence="5 6" key="1">
    <citation type="submission" date="2018-05" db="EMBL/GenBank/DDBJ databases">
        <title>Whole genome sequence of Pseudomonas putida JBC17.</title>
        <authorList>
            <person name="Lee Y.H."/>
            <person name="David K."/>
        </authorList>
    </citation>
    <scope>NUCLEOTIDE SEQUENCE [LARGE SCALE GENOMIC DNA]</scope>
    <source>
        <strain evidence="5 6">JBC17</strain>
    </source>
</reference>
<dbReference type="SUPFAM" id="SSF56801">
    <property type="entry name" value="Acetyl-CoA synthetase-like"/>
    <property type="match status" value="1"/>
</dbReference>
<dbReference type="InterPro" id="IPR020845">
    <property type="entry name" value="AMP-binding_CS"/>
</dbReference>
<accession>A0A2Z4RGA4</accession>
<dbReference type="Pfam" id="PF00501">
    <property type="entry name" value="AMP-binding"/>
    <property type="match status" value="1"/>
</dbReference>
<organism evidence="5 6">
    <name type="scientific">Pseudomonas putida</name>
    <name type="common">Arthrobacter siderocapsulatus</name>
    <dbReference type="NCBI Taxonomy" id="303"/>
    <lineage>
        <taxon>Bacteria</taxon>
        <taxon>Pseudomonadati</taxon>
        <taxon>Pseudomonadota</taxon>
        <taxon>Gammaproteobacteria</taxon>
        <taxon>Pseudomonadales</taxon>
        <taxon>Pseudomonadaceae</taxon>
        <taxon>Pseudomonas</taxon>
    </lineage>
</organism>
<dbReference type="GO" id="GO:0031956">
    <property type="term" value="F:medium-chain fatty acid-CoA ligase activity"/>
    <property type="evidence" value="ECO:0007669"/>
    <property type="project" value="TreeGrafter"/>
</dbReference>
<dbReference type="InterPro" id="IPR045851">
    <property type="entry name" value="AMP-bd_C_sf"/>
</dbReference>
<gene>
    <name evidence="5" type="ORF">DKY63_09175</name>
</gene>
<evidence type="ECO:0000259" key="3">
    <source>
        <dbReference type="Pfam" id="PF00501"/>
    </source>
</evidence>
<evidence type="ECO:0000256" key="1">
    <source>
        <dbReference type="ARBA" id="ARBA00006432"/>
    </source>
</evidence>
<dbReference type="InterPro" id="IPR025110">
    <property type="entry name" value="AMP-bd_C"/>
</dbReference>
<dbReference type="PANTHER" id="PTHR43201:SF5">
    <property type="entry name" value="MEDIUM-CHAIN ACYL-COA LIGASE ACSF2, MITOCHONDRIAL"/>
    <property type="match status" value="1"/>
</dbReference>
<keyword evidence="2 5" id="KW-0436">Ligase</keyword>
<dbReference type="Pfam" id="PF13193">
    <property type="entry name" value="AMP-binding_C"/>
    <property type="match status" value="1"/>
</dbReference>
<dbReference type="Gene3D" id="3.30.300.30">
    <property type="match status" value="1"/>
</dbReference>
<comment type="similarity">
    <text evidence="1">Belongs to the ATP-dependent AMP-binding enzyme family.</text>
</comment>
<name>A0A2Z4RGA4_PSEPU</name>
<dbReference type="InterPro" id="IPR042099">
    <property type="entry name" value="ANL_N_sf"/>
</dbReference>
<evidence type="ECO:0000259" key="4">
    <source>
        <dbReference type="Pfam" id="PF13193"/>
    </source>
</evidence>
<dbReference type="InterPro" id="IPR000873">
    <property type="entry name" value="AMP-dep_synth/lig_dom"/>
</dbReference>
<dbReference type="OrthoDB" id="9803968at2"/>
<feature type="domain" description="AMP-binding enzyme C-terminal" evidence="4">
    <location>
        <begin position="421"/>
        <end position="495"/>
    </location>
</feature>